<keyword evidence="4" id="KW-0227">DNA damage</keyword>
<organism evidence="11 12">
    <name type="scientific">Pyrrhoderma noxium</name>
    <dbReference type="NCBI Taxonomy" id="2282107"/>
    <lineage>
        <taxon>Eukaryota</taxon>
        <taxon>Fungi</taxon>
        <taxon>Dikarya</taxon>
        <taxon>Basidiomycota</taxon>
        <taxon>Agaricomycotina</taxon>
        <taxon>Agaricomycetes</taxon>
        <taxon>Hymenochaetales</taxon>
        <taxon>Hymenochaetaceae</taxon>
        <taxon>Pyrrhoderma</taxon>
    </lineage>
</organism>
<feature type="region of interest" description="Disordered" evidence="10">
    <location>
        <begin position="740"/>
        <end position="768"/>
    </location>
</feature>
<evidence type="ECO:0000256" key="5">
    <source>
        <dbReference type="ARBA" id="ARBA00022990"/>
    </source>
</evidence>
<evidence type="ECO:0000313" key="12">
    <source>
        <dbReference type="Proteomes" id="UP000217199"/>
    </source>
</evidence>
<keyword evidence="6" id="KW-0805">Transcription regulation</keyword>
<protein>
    <recommendedName>
        <fullName evidence="2">histone acetyltransferase</fullName>
        <ecNumber evidence="2">2.3.1.48</ecNumber>
    </recommendedName>
</protein>
<evidence type="ECO:0000256" key="1">
    <source>
        <dbReference type="ARBA" id="ARBA00004123"/>
    </source>
</evidence>
<feature type="compositionally biased region" description="Basic and acidic residues" evidence="10">
    <location>
        <begin position="481"/>
        <end position="502"/>
    </location>
</feature>
<reference evidence="11 12" key="1">
    <citation type="journal article" date="2017" name="Mol. Ecol.">
        <title>Comparative and population genomic landscape of Phellinus noxius: A hypervariable fungus causing root rot in trees.</title>
        <authorList>
            <person name="Chung C.L."/>
            <person name="Lee T.J."/>
            <person name="Akiba M."/>
            <person name="Lee H.H."/>
            <person name="Kuo T.H."/>
            <person name="Liu D."/>
            <person name="Ke H.M."/>
            <person name="Yokoi T."/>
            <person name="Roa M.B."/>
            <person name="Lu M.J."/>
            <person name="Chang Y.Y."/>
            <person name="Ann P.J."/>
            <person name="Tsai J.N."/>
            <person name="Chen C.Y."/>
            <person name="Tzean S.S."/>
            <person name="Ota Y."/>
            <person name="Hattori T."/>
            <person name="Sahashi N."/>
            <person name="Liou R.F."/>
            <person name="Kikuchi T."/>
            <person name="Tsai I.J."/>
        </authorList>
    </citation>
    <scope>NUCLEOTIDE SEQUENCE [LARGE SCALE GENOMIC DNA]</scope>
    <source>
        <strain evidence="11 12">FFPRI411160</strain>
    </source>
</reference>
<dbReference type="InterPro" id="IPR051236">
    <property type="entry name" value="HAT_RTT109-like"/>
</dbReference>
<dbReference type="STRING" id="2282107.A0A286UCY3"/>
<evidence type="ECO:0000256" key="8">
    <source>
        <dbReference type="ARBA" id="ARBA00023242"/>
    </source>
</evidence>
<feature type="compositionally biased region" description="Gly residues" evidence="10">
    <location>
        <begin position="76"/>
        <end position="97"/>
    </location>
</feature>
<sequence length="768" mass="82903">MAIPPPPPTLRDHLLNSLKQLPGPHRQFRIHVLTSTPRKHSTLYPYATPPKPRVYVQDFLVLCSEEQVVAAAGGVGNGGGNGTGAGPGVGAGTGTGSGDSKEKGGSGSIATTSTSSSSTTTTESKEAGTSPDVKISNNESTSTSIPASTSTSTITSTPITVPNPDPQSTTPKSNTTTSKDENEATTSTTTTNNCNNRVFVTAIFASLYHIPSTSNAILYVSKVDSTGQGARPSPTSTLVQAFLTYFAKPSLRPVRLRGSGSGSGSASGISLGPGTTLWIHLFARAERQYLFPNSANHEQKKPLKDFQLCAWWRRVISQVVSEMARDEKKDGNTSVTSEGGGREGQAVEEEDREQAKRAKLFYVLPGLEELEAIQKLGLPLVSPPRGSEGEIFEPRWVYGHPYSQSEIPLPCKVPGVVGGSGERNLGQLIPWFDDDPKSRFIDEIAYTTQVDGMGTYSPKRKRRRTTAVTEDGASANSTLGRTDENGREKENGHQVHKEKEKETKKVLGELGKVSADEFWERMSFRQECVAGALTGFFVAVFPNRHDPTHGEGTAPDAGSRNQQELATGLNRKQDLGIDLELLKPAPGEVSHHLVQRVLDSLMMGCEFSTSERSVRTTGILEQSIRRLLCSGNGVGDDDSRHVSGREIRQVPEHLGVLTGVGHRVNDNEEEDKNRIEVDEMPKFLAPPVPRTPPRGSKGLSSVSDEVSPNPFPEPEVTVDTYTSFVYGSIEIDNRHLMRSGSSSLGHKTNASEAGGEIRVLSVRKKKRK</sequence>
<dbReference type="SMART" id="SM01250">
    <property type="entry name" value="KAT11"/>
    <property type="match status" value="1"/>
</dbReference>
<feature type="region of interest" description="Disordered" evidence="10">
    <location>
        <begin position="323"/>
        <end position="351"/>
    </location>
</feature>
<dbReference type="GO" id="GO:0005634">
    <property type="term" value="C:nucleus"/>
    <property type="evidence" value="ECO:0007669"/>
    <property type="project" value="UniProtKB-SubCell"/>
</dbReference>
<keyword evidence="3" id="KW-0808">Transferase</keyword>
<gene>
    <name evidence="11" type="ORF">PNOK_0753600</name>
</gene>
<dbReference type="InterPro" id="IPR013178">
    <property type="entry name" value="Histone_AcTrfase_Rtt109/CBP"/>
</dbReference>
<dbReference type="GO" id="GO:0006974">
    <property type="term" value="P:DNA damage response"/>
    <property type="evidence" value="ECO:0007669"/>
    <property type="project" value="UniProtKB-KW"/>
</dbReference>
<feature type="region of interest" description="Disordered" evidence="10">
    <location>
        <begin position="76"/>
        <end position="192"/>
    </location>
</feature>
<keyword evidence="8" id="KW-0539">Nucleus</keyword>
<keyword evidence="7" id="KW-0804">Transcription</keyword>
<dbReference type="PANTHER" id="PTHR31571:SF2">
    <property type="entry name" value="HISTONE ACETYLTRANSFERASE RTT109"/>
    <property type="match status" value="1"/>
</dbReference>
<dbReference type="Proteomes" id="UP000217199">
    <property type="component" value="Unassembled WGS sequence"/>
</dbReference>
<feature type="compositionally biased region" description="Polar residues" evidence="10">
    <location>
        <begin position="740"/>
        <end position="751"/>
    </location>
</feature>
<dbReference type="OrthoDB" id="3361892at2759"/>
<comment type="subcellular location">
    <subcellularLocation>
        <location evidence="1">Nucleus</location>
    </subcellularLocation>
</comment>
<feature type="compositionally biased region" description="Low complexity" evidence="10">
    <location>
        <begin position="140"/>
        <end position="160"/>
    </location>
</feature>
<dbReference type="AlphaFoldDB" id="A0A286UCY3"/>
<proteinExistence type="predicted"/>
<dbReference type="EC" id="2.3.1.48" evidence="2"/>
<dbReference type="PANTHER" id="PTHR31571">
    <property type="entry name" value="ALTERED INHERITANCE OF MITOCHONDRIA PROTEIN 6"/>
    <property type="match status" value="1"/>
</dbReference>
<dbReference type="GO" id="GO:0006355">
    <property type="term" value="P:regulation of DNA-templated transcription"/>
    <property type="evidence" value="ECO:0007669"/>
    <property type="project" value="InterPro"/>
</dbReference>
<evidence type="ECO:0000256" key="9">
    <source>
        <dbReference type="ARBA" id="ARBA00048940"/>
    </source>
</evidence>
<dbReference type="InParanoid" id="A0A286UCY3"/>
<dbReference type="EMBL" id="NBII01000007">
    <property type="protein sequence ID" value="PAV17472.1"/>
    <property type="molecule type" value="Genomic_DNA"/>
</dbReference>
<comment type="caution">
    <text evidence="11">The sequence shown here is derived from an EMBL/GenBank/DDBJ whole genome shotgun (WGS) entry which is preliminary data.</text>
</comment>
<feature type="compositionally biased region" description="Low complexity" evidence="10">
    <location>
        <begin position="168"/>
        <end position="177"/>
    </location>
</feature>
<dbReference type="Pfam" id="PF08214">
    <property type="entry name" value="HAT_KAT11"/>
    <property type="match status" value="1"/>
</dbReference>
<feature type="region of interest" description="Disordered" evidence="10">
    <location>
        <begin position="683"/>
        <end position="714"/>
    </location>
</feature>
<evidence type="ECO:0000256" key="7">
    <source>
        <dbReference type="ARBA" id="ARBA00023163"/>
    </source>
</evidence>
<accession>A0A286UCY3</accession>
<keyword evidence="12" id="KW-1185">Reference proteome</keyword>
<name>A0A286UCY3_9AGAM</name>
<evidence type="ECO:0000313" key="11">
    <source>
        <dbReference type="EMBL" id="PAV17472.1"/>
    </source>
</evidence>
<dbReference type="InterPro" id="IPR016849">
    <property type="entry name" value="Rtt109"/>
</dbReference>
<evidence type="ECO:0000256" key="6">
    <source>
        <dbReference type="ARBA" id="ARBA00023015"/>
    </source>
</evidence>
<comment type="catalytic activity">
    <reaction evidence="9">
        <text>L-lysyl-[histone] + acetyl-CoA = N(6)-acetyl-L-lysyl-[histone] + CoA + H(+)</text>
        <dbReference type="Rhea" id="RHEA:21992"/>
        <dbReference type="Rhea" id="RHEA-COMP:9845"/>
        <dbReference type="Rhea" id="RHEA-COMP:11338"/>
        <dbReference type="ChEBI" id="CHEBI:15378"/>
        <dbReference type="ChEBI" id="CHEBI:29969"/>
        <dbReference type="ChEBI" id="CHEBI:57287"/>
        <dbReference type="ChEBI" id="CHEBI:57288"/>
        <dbReference type="ChEBI" id="CHEBI:61930"/>
        <dbReference type="EC" id="2.3.1.48"/>
    </reaction>
    <physiologicalReaction direction="left-to-right" evidence="9">
        <dbReference type="Rhea" id="RHEA:21993"/>
    </physiologicalReaction>
</comment>
<evidence type="ECO:0000256" key="3">
    <source>
        <dbReference type="ARBA" id="ARBA00022679"/>
    </source>
</evidence>
<dbReference type="PROSITE" id="PS51728">
    <property type="entry name" value="RTT109_HAT"/>
    <property type="match status" value="1"/>
</dbReference>
<feature type="region of interest" description="Disordered" evidence="10">
    <location>
        <begin position="455"/>
        <end position="502"/>
    </location>
</feature>
<evidence type="ECO:0000256" key="2">
    <source>
        <dbReference type="ARBA" id="ARBA00013184"/>
    </source>
</evidence>
<evidence type="ECO:0000256" key="10">
    <source>
        <dbReference type="SAM" id="MobiDB-lite"/>
    </source>
</evidence>
<keyword evidence="5" id="KW-0007">Acetylation</keyword>
<feature type="compositionally biased region" description="Low complexity" evidence="10">
    <location>
        <begin position="108"/>
        <end position="130"/>
    </location>
</feature>
<dbReference type="GO" id="GO:0032931">
    <property type="term" value="F:histone H3K56 acetyltransferase activity"/>
    <property type="evidence" value="ECO:0007669"/>
    <property type="project" value="TreeGrafter"/>
</dbReference>
<evidence type="ECO:0000256" key="4">
    <source>
        <dbReference type="ARBA" id="ARBA00022763"/>
    </source>
</evidence>